<accession>A0A3Q8X4K3</accession>
<gene>
    <name evidence="1" type="ORF">EJC50_11570</name>
</gene>
<dbReference type="Gene3D" id="3.30.470.20">
    <property type="entry name" value="ATP-grasp fold, B domain"/>
    <property type="match status" value="1"/>
</dbReference>
<dbReference type="Proteomes" id="UP000272528">
    <property type="component" value="Chromosome"/>
</dbReference>
<organism evidence="1 2">
    <name type="scientific">Paenibacillus albus</name>
    <dbReference type="NCBI Taxonomy" id="2495582"/>
    <lineage>
        <taxon>Bacteria</taxon>
        <taxon>Bacillati</taxon>
        <taxon>Bacillota</taxon>
        <taxon>Bacilli</taxon>
        <taxon>Bacillales</taxon>
        <taxon>Paenibacillaceae</taxon>
        <taxon>Paenibacillus</taxon>
    </lineage>
</organism>
<dbReference type="SUPFAM" id="SSF56059">
    <property type="entry name" value="Glutathione synthetase ATP-binding domain-like"/>
    <property type="match status" value="1"/>
</dbReference>
<sequence length="397" mass="43706">MAISEQFPVLGVMISEIRPKSVSGAQGESKAPSALPEDSFCRLLNSLSQSLGLLVYFFCATSVPYAVNRTLHGYQLRDGAWHAGSFPLPDLVYDRALPKSSDHYALIVEALNELKRLKPYTLLNGSLPGKLYVYSVLSGNTKLAPHVPSSVGYSGAHSLELAASQHEDGIFMKPSAGAQGKGAFRLIRAANGWQIDGRDRRNRPLSHAFSSWRNVCSWIFRFTAGAPYVIQPCLKLIDETGCPFDVRALVQKDGFGRWTFTGAAIRTGESGSVTSNLHGGGTAANAADVLTERFGEEVAARMLQLIRRISECAAEVLEQHFGRFAELGLDFGIEQDGRIWLLEANSKPGRQSFEDDEHTYEAAVMRPLQYALHLAARQKPLFHSNRNQGRYIQEVHP</sequence>
<dbReference type="KEGG" id="palb:EJC50_11570"/>
<dbReference type="Pfam" id="PF14398">
    <property type="entry name" value="ATPgrasp_YheCD"/>
    <property type="match status" value="1"/>
</dbReference>
<proteinExistence type="predicted"/>
<evidence type="ECO:0000313" key="1">
    <source>
        <dbReference type="EMBL" id="AZN40220.1"/>
    </source>
</evidence>
<keyword evidence="2" id="KW-1185">Reference proteome</keyword>
<dbReference type="AlphaFoldDB" id="A0A3Q8X4K3"/>
<dbReference type="OrthoDB" id="7869153at2"/>
<dbReference type="InterPro" id="IPR026838">
    <property type="entry name" value="YheC/D"/>
</dbReference>
<protein>
    <submittedName>
        <fullName evidence="1">YheC/YheD family protein</fullName>
    </submittedName>
</protein>
<dbReference type="EMBL" id="CP034437">
    <property type="protein sequence ID" value="AZN40220.1"/>
    <property type="molecule type" value="Genomic_DNA"/>
</dbReference>
<dbReference type="RefSeq" id="WP_126015456.1">
    <property type="nucleotide sequence ID" value="NZ_CP034437.1"/>
</dbReference>
<name>A0A3Q8X4K3_9BACL</name>
<reference evidence="2" key="1">
    <citation type="submission" date="2018-12" db="EMBL/GenBank/DDBJ databases">
        <title>Genome sequence of Peanibacillus sp.</title>
        <authorList>
            <person name="Subramani G."/>
            <person name="Srinivasan S."/>
            <person name="Kim M.K."/>
        </authorList>
    </citation>
    <scope>NUCLEOTIDE SEQUENCE [LARGE SCALE GENOMIC DNA]</scope>
    <source>
        <strain evidence="2">18JY67-1</strain>
    </source>
</reference>
<evidence type="ECO:0000313" key="2">
    <source>
        <dbReference type="Proteomes" id="UP000272528"/>
    </source>
</evidence>